<dbReference type="EMBL" id="BJXB01000020">
    <property type="protein sequence ID" value="GEM48381.1"/>
    <property type="molecule type" value="Genomic_DNA"/>
</dbReference>
<comment type="caution">
    <text evidence="1">The sequence shown here is derived from an EMBL/GenBank/DDBJ whole genome shotgun (WGS) entry which is preliminary data.</text>
</comment>
<protein>
    <submittedName>
        <fullName evidence="1">Uncharacterized protein</fullName>
    </submittedName>
</protein>
<dbReference type="AlphaFoldDB" id="A0A511N7J1"/>
<organism evidence="1 2">
    <name type="scientific">Deinococcus cellulosilyticus (strain DSM 18568 / NBRC 106333 / KACC 11606 / 5516J-15)</name>
    <dbReference type="NCBI Taxonomy" id="1223518"/>
    <lineage>
        <taxon>Bacteria</taxon>
        <taxon>Thermotogati</taxon>
        <taxon>Deinococcota</taxon>
        <taxon>Deinococci</taxon>
        <taxon>Deinococcales</taxon>
        <taxon>Deinococcaceae</taxon>
        <taxon>Deinococcus</taxon>
    </lineage>
</organism>
<evidence type="ECO:0000313" key="2">
    <source>
        <dbReference type="Proteomes" id="UP000321306"/>
    </source>
</evidence>
<sequence length="96" mass="10937">MKPLQVVLHLQAQEFQRQLMGELKMQMGTDAWRGDLPGKGIHCARFRCLKRRQVEGGHLLDVLWVGVKTEKEFGLGQGMLQLLRDHGQVFWGHGSS</sequence>
<accession>A0A511N7J1</accession>
<proteinExistence type="predicted"/>
<reference evidence="1 2" key="1">
    <citation type="submission" date="2019-07" db="EMBL/GenBank/DDBJ databases">
        <title>Whole genome shotgun sequence of Deinococcus cellulosilyticus NBRC 106333.</title>
        <authorList>
            <person name="Hosoyama A."/>
            <person name="Uohara A."/>
            <person name="Ohji S."/>
            <person name="Ichikawa N."/>
        </authorList>
    </citation>
    <scope>NUCLEOTIDE SEQUENCE [LARGE SCALE GENOMIC DNA]</scope>
    <source>
        <strain evidence="1 2">NBRC 106333</strain>
    </source>
</reference>
<name>A0A511N7J1_DEIC1</name>
<gene>
    <name evidence="1" type="ORF">DC3_40160</name>
</gene>
<dbReference type="Proteomes" id="UP000321306">
    <property type="component" value="Unassembled WGS sequence"/>
</dbReference>
<evidence type="ECO:0000313" key="1">
    <source>
        <dbReference type="EMBL" id="GEM48381.1"/>
    </source>
</evidence>
<keyword evidence="2" id="KW-1185">Reference proteome</keyword>